<dbReference type="EMBL" id="DWZE01000032">
    <property type="protein sequence ID" value="HJA82839.1"/>
    <property type="molecule type" value="Genomic_DNA"/>
</dbReference>
<organism evidence="1 2">
    <name type="scientific">Candidatus Bacteroides intestinavium</name>
    <dbReference type="NCBI Taxonomy" id="2838469"/>
    <lineage>
        <taxon>Bacteria</taxon>
        <taxon>Pseudomonadati</taxon>
        <taxon>Bacteroidota</taxon>
        <taxon>Bacteroidia</taxon>
        <taxon>Bacteroidales</taxon>
        <taxon>Bacteroidaceae</taxon>
        <taxon>Bacteroides</taxon>
    </lineage>
</organism>
<accession>A0A9D2HPB0</accession>
<protein>
    <submittedName>
        <fullName evidence="1">Uncharacterized protein</fullName>
    </submittedName>
</protein>
<dbReference type="AlphaFoldDB" id="A0A9D2HPB0"/>
<name>A0A9D2HPB0_9BACE</name>
<gene>
    <name evidence="1" type="ORF">H9785_02520</name>
</gene>
<proteinExistence type="predicted"/>
<evidence type="ECO:0000313" key="1">
    <source>
        <dbReference type="EMBL" id="HJA82839.1"/>
    </source>
</evidence>
<comment type="caution">
    <text evidence="1">The sequence shown here is derived from an EMBL/GenBank/DDBJ whole genome shotgun (WGS) entry which is preliminary data.</text>
</comment>
<sequence>MITIEQQKDVRERTEALNRYLYPPKKGGTLKRMLLYIGILLACCAAVSCRSSREEVSASANPYLNRYLAVPADSASLTVSDPAQATGRLNDEQLHEQVNPEKEAS</sequence>
<evidence type="ECO:0000313" key="2">
    <source>
        <dbReference type="Proteomes" id="UP000823860"/>
    </source>
</evidence>
<dbReference type="Proteomes" id="UP000823860">
    <property type="component" value="Unassembled WGS sequence"/>
</dbReference>
<reference evidence="1" key="2">
    <citation type="submission" date="2021-04" db="EMBL/GenBank/DDBJ databases">
        <authorList>
            <person name="Gilroy R."/>
        </authorList>
    </citation>
    <scope>NUCLEOTIDE SEQUENCE</scope>
    <source>
        <strain evidence="1">ChiHecec1B25-7008</strain>
    </source>
</reference>
<reference evidence="1" key="1">
    <citation type="journal article" date="2021" name="PeerJ">
        <title>Extensive microbial diversity within the chicken gut microbiome revealed by metagenomics and culture.</title>
        <authorList>
            <person name="Gilroy R."/>
            <person name="Ravi A."/>
            <person name="Getino M."/>
            <person name="Pursley I."/>
            <person name="Horton D.L."/>
            <person name="Alikhan N.F."/>
            <person name="Baker D."/>
            <person name="Gharbi K."/>
            <person name="Hall N."/>
            <person name="Watson M."/>
            <person name="Adriaenssens E.M."/>
            <person name="Foster-Nyarko E."/>
            <person name="Jarju S."/>
            <person name="Secka A."/>
            <person name="Antonio M."/>
            <person name="Oren A."/>
            <person name="Chaudhuri R.R."/>
            <person name="La Ragione R."/>
            <person name="Hildebrand F."/>
            <person name="Pallen M.J."/>
        </authorList>
    </citation>
    <scope>NUCLEOTIDE SEQUENCE</scope>
    <source>
        <strain evidence="1">ChiHecec1B25-7008</strain>
    </source>
</reference>